<dbReference type="PROSITE" id="PS00750">
    <property type="entry name" value="TCP1_1"/>
    <property type="match status" value="1"/>
</dbReference>
<feature type="non-terminal residue" evidence="2">
    <location>
        <position position="1"/>
    </location>
</feature>
<comment type="caution">
    <text evidence="2">The sequence shown here is derived from an EMBL/GenBank/DDBJ whole genome shotgun (WGS) entry which is preliminary data.</text>
</comment>
<comment type="similarity">
    <text evidence="1">Belongs to the TCP-1 chaperonin family.</text>
</comment>
<protein>
    <submittedName>
        <fullName evidence="2">MKKS protein</fullName>
    </submittedName>
</protein>
<dbReference type="PANTHER" id="PTHR46787">
    <property type="entry name" value="SYNDROMES PUTATIVE CHAPERONIN-RELATED"/>
    <property type="match status" value="1"/>
</dbReference>
<dbReference type="Gene3D" id="1.10.560.10">
    <property type="entry name" value="GroEL-like equatorial domain"/>
    <property type="match status" value="1"/>
</dbReference>
<dbReference type="PANTHER" id="PTHR46787:SF1">
    <property type="entry name" value="MOLECULAR CHAPERONE MKKS"/>
    <property type="match status" value="1"/>
</dbReference>
<sequence>MSRLAPKKPSLCSDGPLTDGEVCQKLSVFREILKSCYGPCGRLKLIHNNRGGRVQTTSSSAVLLNGVPLSHPMLKLLAASVMNHVSRFSDSGLFAAILGCTLIENTQRLNMASSSVIKIYRQLLSLSIAYLNSEDCSCRVKVDFRSSQTLLALARTVIASKPACMLTFKEREYISSMVLKAFLRTVPCTVGPNACLGKMVVVPIEGNIAQDTTVLTGLLVEMPEALPLSNIKRLSSSCINVAVFNVSMSGDLPDAADGTVEISCTVSPEAAILEQLLRVGKQMVSEHVGLLVCQKVVHPVLKQYLQEQHVIVVDRLGAALMEPLVQMTGAQAVASYQSSVPSNCYGLLKDVCVVSFGSKELLHLIPGEDSTVCSLVLCNRNETTLSELKIACQTAEHVLRLSLTKPFALLGGGCTETHLASYIRSKCTNRIDDVLSDLACSYTEYQLAVDSFCRSLESLARSLEHNGGESLVDLSHGHRWFIQASSPLDSHWRDLVNRCGCGLFQKHQSLDWAILGDKYPSLTPGADRSQIEETTPHLFVLDSFPAKINALQIAVETANLILDLKYIIQDVN</sequence>
<name>A0ABS2YQ43_POLSP</name>
<dbReference type="InterPro" id="IPR027409">
    <property type="entry name" value="GroEL-like_apical_dom_sf"/>
</dbReference>
<feature type="non-terminal residue" evidence="2">
    <location>
        <position position="572"/>
    </location>
</feature>
<dbReference type="EMBL" id="JAAWVQ010171459">
    <property type="protein sequence ID" value="MBN3288028.1"/>
    <property type="molecule type" value="Genomic_DNA"/>
</dbReference>
<dbReference type="InterPro" id="IPR027410">
    <property type="entry name" value="TCP-1-like_intermed_sf"/>
</dbReference>
<evidence type="ECO:0000313" key="2">
    <source>
        <dbReference type="EMBL" id="MBN3288028.1"/>
    </source>
</evidence>
<organism evidence="2 3">
    <name type="scientific">Polyodon spathula</name>
    <name type="common">North American paddlefish</name>
    <name type="synonym">Squalus spathula</name>
    <dbReference type="NCBI Taxonomy" id="7913"/>
    <lineage>
        <taxon>Eukaryota</taxon>
        <taxon>Metazoa</taxon>
        <taxon>Chordata</taxon>
        <taxon>Craniata</taxon>
        <taxon>Vertebrata</taxon>
        <taxon>Euteleostomi</taxon>
        <taxon>Actinopterygii</taxon>
        <taxon>Chondrostei</taxon>
        <taxon>Acipenseriformes</taxon>
        <taxon>Polyodontidae</taxon>
        <taxon>Polyodon</taxon>
    </lineage>
</organism>
<proteinExistence type="inferred from homology"/>
<reference evidence="2" key="1">
    <citation type="journal article" date="2021" name="Cell">
        <title>Tracing the genetic footprints of vertebrate landing in non-teleost ray-finned fishes.</title>
        <authorList>
            <person name="Bi X."/>
            <person name="Wang K."/>
            <person name="Yang L."/>
            <person name="Pan H."/>
            <person name="Jiang H."/>
            <person name="Wei Q."/>
            <person name="Fang M."/>
            <person name="Yu H."/>
            <person name="Zhu C."/>
            <person name="Cai Y."/>
            <person name="He Y."/>
            <person name="Gan X."/>
            <person name="Zeng H."/>
            <person name="Yu D."/>
            <person name="Zhu Y."/>
            <person name="Jiang H."/>
            <person name="Qiu Q."/>
            <person name="Yang H."/>
            <person name="Zhang Y.E."/>
            <person name="Wang W."/>
            <person name="Zhu M."/>
            <person name="He S."/>
            <person name="Zhang G."/>
        </authorList>
    </citation>
    <scope>NUCLEOTIDE SEQUENCE</scope>
    <source>
        <strain evidence="2">Pddl_001</strain>
    </source>
</reference>
<evidence type="ECO:0000313" key="3">
    <source>
        <dbReference type="Proteomes" id="UP001166093"/>
    </source>
</evidence>
<dbReference type="InterPro" id="IPR002423">
    <property type="entry name" value="Cpn60/GroEL/TCP-1"/>
</dbReference>
<evidence type="ECO:0000256" key="1">
    <source>
        <dbReference type="ARBA" id="ARBA00008020"/>
    </source>
</evidence>
<dbReference type="SUPFAM" id="SSF52029">
    <property type="entry name" value="GroEL apical domain-like"/>
    <property type="match status" value="1"/>
</dbReference>
<gene>
    <name evidence="2" type="primary">Mkks</name>
    <name evidence="2" type="ORF">GTO93_0011629</name>
</gene>
<keyword evidence="3" id="KW-1185">Reference proteome</keyword>
<dbReference type="InterPro" id="IPR002194">
    <property type="entry name" value="Chaperonin_TCP-1_CS"/>
</dbReference>
<dbReference type="SUPFAM" id="SSF48592">
    <property type="entry name" value="GroEL equatorial domain-like"/>
    <property type="match status" value="1"/>
</dbReference>
<accession>A0ABS2YQ43</accession>
<dbReference type="Gene3D" id="3.50.7.10">
    <property type="entry name" value="GroEL"/>
    <property type="match status" value="1"/>
</dbReference>
<dbReference type="InterPro" id="IPR027413">
    <property type="entry name" value="GROEL-like_equatorial_sf"/>
</dbReference>
<dbReference type="InterPro" id="IPR028790">
    <property type="entry name" value="MKKS"/>
</dbReference>
<dbReference type="Proteomes" id="UP001166093">
    <property type="component" value="Unassembled WGS sequence"/>
</dbReference>
<dbReference type="Pfam" id="PF00118">
    <property type="entry name" value="Cpn60_TCP1"/>
    <property type="match status" value="1"/>
</dbReference>
<dbReference type="Gene3D" id="3.30.260.10">
    <property type="entry name" value="TCP-1-like chaperonin intermediate domain"/>
    <property type="match status" value="1"/>
</dbReference>